<protein>
    <submittedName>
        <fullName evidence="2">HTH domain-containing protein</fullName>
    </submittedName>
</protein>
<feature type="region of interest" description="Disordered" evidence="1">
    <location>
        <begin position="151"/>
        <end position="191"/>
    </location>
</feature>
<organism evidence="2 3">
    <name type="scientific">Halosolutus amylolyticus</name>
    <dbReference type="NCBI Taxonomy" id="2932267"/>
    <lineage>
        <taxon>Archaea</taxon>
        <taxon>Methanobacteriati</taxon>
        <taxon>Methanobacteriota</taxon>
        <taxon>Stenosarchaea group</taxon>
        <taxon>Halobacteria</taxon>
        <taxon>Halobacteriales</taxon>
        <taxon>Natrialbaceae</taxon>
        <taxon>Halosolutus</taxon>
    </lineage>
</organism>
<dbReference type="Pfam" id="PF20575">
    <property type="entry name" value="HTH_63"/>
    <property type="match status" value="1"/>
</dbReference>
<dbReference type="RefSeq" id="WP_250140168.1">
    <property type="nucleotide sequence ID" value="NZ_JALIQP010000002.1"/>
</dbReference>
<keyword evidence="3" id="KW-1185">Reference proteome</keyword>
<evidence type="ECO:0000313" key="3">
    <source>
        <dbReference type="Proteomes" id="UP001595898"/>
    </source>
</evidence>
<reference evidence="2 3" key="1">
    <citation type="journal article" date="2019" name="Int. J. Syst. Evol. Microbiol.">
        <title>The Global Catalogue of Microorganisms (GCM) 10K type strain sequencing project: providing services to taxonomists for standard genome sequencing and annotation.</title>
        <authorList>
            <consortium name="The Broad Institute Genomics Platform"/>
            <consortium name="The Broad Institute Genome Sequencing Center for Infectious Disease"/>
            <person name="Wu L."/>
            <person name="Ma J."/>
        </authorList>
    </citation>
    <scope>NUCLEOTIDE SEQUENCE [LARGE SCALE GENOMIC DNA]</scope>
    <source>
        <strain evidence="2 3">WLHS5</strain>
    </source>
</reference>
<proteinExistence type="predicted"/>
<evidence type="ECO:0000313" key="2">
    <source>
        <dbReference type="EMBL" id="MFC4543150.1"/>
    </source>
</evidence>
<dbReference type="EMBL" id="JBHSFA010000007">
    <property type="protein sequence ID" value="MFC4543150.1"/>
    <property type="molecule type" value="Genomic_DNA"/>
</dbReference>
<dbReference type="Proteomes" id="UP001595898">
    <property type="component" value="Unassembled WGS sequence"/>
</dbReference>
<dbReference type="AlphaFoldDB" id="A0ABD5PRC3"/>
<sequence>MSDHQLTSKTVELWIRSFAPVTTGPTQERALERVEALESAAPIDEIEISVWGKQVERTSRSRRIPQLRTIEARLDAFERWANRTGRSLVPFFRTRTVESSITGDRYEVCRLPTIALAEFADGELVHVAPCRDGDRTIEVFDRLDALERDEATDPVVTYEETHASDESISDQTRSGPDRRSLFVGPSPPGPN</sequence>
<name>A0ABD5PRC3_9EURY</name>
<evidence type="ECO:0000256" key="1">
    <source>
        <dbReference type="SAM" id="MobiDB-lite"/>
    </source>
</evidence>
<gene>
    <name evidence="2" type="ORF">ACFO5R_14565</name>
</gene>
<accession>A0ABD5PRC3</accession>
<dbReference type="InterPro" id="IPR046783">
    <property type="entry name" value="HTH_63"/>
</dbReference>
<comment type="caution">
    <text evidence="2">The sequence shown here is derived from an EMBL/GenBank/DDBJ whole genome shotgun (WGS) entry which is preliminary data.</text>
</comment>